<feature type="chain" id="PRO_5046101753" description="DUF4142 domain-containing protein" evidence="1">
    <location>
        <begin position="26"/>
        <end position="164"/>
    </location>
</feature>
<name>A0ABQ4BIQ9_9ACTN</name>
<sequence>MLFRRISAALGMAGLLILPATAAQAEPTAADAAFLKAAHQVNLAEIATGQIAWKKTTDPQVKNVAAALMRDHIHLDADLYRTARVLRVHLPGSPTAEQQALADQYEAAGAASFDKLYLSTQLAGHRKVLRMIRSADITEPSIKELAERAEPVITRHVEMIRKAD</sequence>
<comment type="caution">
    <text evidence="3">The sequence shown here is derived from an EMBL/GenBank/DDBJ whole genome shotgun (WGS) entry which is preliminary data.</text>
</comment>
<dbReference type="EMBL" id="BOMS01000099">
    <property type="protein sequence ID" value="GIE70166.1"/>
    <property type="molecule type" value="Genomic_DNA"/>
</dbReference>
<organism evidence="3 4">
    <name type="scientific">Actinoplanes palleronii</name>
    <dbReference type="NCBI Taxonomy" id="113570"/>
    <lineage>
        <taxon>Bacteria</taxon>
        <taxon>Bacillati</taxon>
        <taxon>Actinomycetota</taxon>
        <taxon>Actinomycetes</taxon>
        <taxon>Micromonosporales</taxon>
        <taxon>Micromonosporaceae</taxon>
        <taxon>Actinoplanes</taxon>
    </lineage>
</organism>
<dbReference type="Proteomes" id="UP000624709">
    <property type="component" value="Unassembled WGS sequence"/>
</dbReference>
<dbReference type="RefSeq" id="WP_203828227.1">
    <property type="nucleotide sequence ID" value="NZ_BAAATY010000028.1"/>
</dbReference>
<evidence type="ECO:0000259" key="2">
    <source>
        <dbReference type="Pfam" id="PF13628"/>
    </source>
</evidence>
<dbReference type="InterPro" id="IPR012347">
    <property type="entry name" value="Ferritin-like"/>
</dbReference>
<dbReference type="Gene3D" id="1.20.1260.10">
    <property type="match status" value="1"/>
</dbReference>
<gene>
    <name evidence="3" type="ORF">Apa02nite_062740</name>
</gene>
<evidence type="ECO:0000313" key="4">
    <source>
        <dbReference type="Proteomes" id="UP000624709"/>
    </source>
</evidence>
<reference evidence="3 4" key="1">
    <citation type="submission" date="2021-01" db="EMBL/GenBank/DDBJ databases">
        <title>Whole genome shotgun sequence of Actinoplanes palleronii NBRC 14916.</title>
        <authorList>
            <person name="Komaki H."/>
            <person name="Tamura T."/>
        </authorList>
    </citation>
    <scope>NUCLEOTIDE SEQUENCE [LARGE SCALE GENOMIC DNA]</scope>
    <source>
        <strain evidence="3 4">NBRC 14916</strain>
    </source>
</reference>
<protein>
    <recommendedName>
        <fullName evidence="2">DUF4142 domain-containing protein</fullName>
    </recommendedName>
</protein>
<dbReference type="PANTHER" id="PTHR38593:SF1">
    <property type="entry name" value="BLR2558 PROTEIN"/>
    <property type="match status" value="1"/>
</dbReference>
<keyword evidence="1" id="KW-0732">Signal</keyword>
<proteinExistence type="predicted"/>
<dbReference type="PANTHER" id="PTHR38593">
    <property type="entry name" value="BLR2558 PROTEIN"/>
    <property type="match status" value="1"/>
</dbReference>
<feature type="signal peptide" evidence="1">
    <location>
        <begin position="1"/>
        <end position="25"/>
    </location>
</feature>
<keyword evidence="4" id="KW-1185">Reference proteome</keyword>
<accession>A0ABQ4BIQ9</accession>
<dbReference type="Pfam" id="PF13628">
    <property type="entry name" value="DUF4142"/>
    <property type="match status" value="1"/>
</dbReference>
<dbReference type="InterPro" id="IPR025419">
    <property type="entry name" value="DUF4142"/>
</dbReference>
<evidence type="ECO:0000313" key="3">
    <source>
        <dbReference type="EMBL" id="GIE70166.1"/>
    </source>
</evidence>
<evidence type="ECO:0000256" key="1">
    <source>
        <dbReference type="SAM" id="SignalP"/>
    </source>
</evidence>
<feature type="domain" description="DUF4142" evidence="2">
    <location>
        <begin position="30"/>
        <end position="161"/>
    </location>
</feature>